<organism evidence="1 2">
    <name type="scientific">Sporolactobacillus inulinus CASD</name>
    <dbReference type="NCBI Taxonomy" id="1069536"/>
    <lineage>
        <taxon>Bacteria</taxon>
        <taxon>Bacillati</taxon>
        <taxon>Bacillota</taxon>
        <taxon>Bacilli</taxon>
        <taxon>Bacillales</taxon>
        <taxon>Sporolactobacillaceae</taxon>
        <taxon>Sporolactobacillus</taxon>
    </lineage>
</organism>
<comment type="caution">
    <text evidence="1">The sequence shown here is derived from an EMBL/GenBank/DDBJ whole genome shotgun (WGS) entry which is preliminary data.</text>
</comment>
<sequence length="83" mass="9431">MDTPPSCSFKVADKSHDSIANAENTAFAQFSYSAGCLSICHETQSDPSGIRSLMYRFFIDWTRQKPLRSLTAKFIHRLFQKPV</sequence>
<protein>
    <submittedName>
        <fullName evidence="1">Uncharacterized protein</fullName>
    </submittedName>
</protein>
<dbReference type="EMBL" id="AFVQ02000012">
    <property type="protein sequence ID" value="KLI03768.1"/>
    <property type="molecule type" value="Genomic_DNA"/>
</dbReference>
<dbReference type="AlphaFoldDB" id="A0A0U1QSJ5"/>
<gene>
    <name evidence="1" type="ORF">SINU_01040</name>
</gene>
<accession>A0A0U1QSJ5</accession>
<proteinExistence type="predicted"/>
<name>A0A0U1QSJ5_9BACL</name>
<dbReference type="Proteomes" id="UP000035553">
    <property type="component" value="Unassembled WGS sequence"/>
</dbReference>
<evidence type="ECO:0000313" key="1">
    <source>
        <dbReference type="EMBL" id="KLI03768.1"/>
    </source>
</evidence>
<keyword evidence="2" id="KW-1185">Reference proteome</keyword>
<reference evidence="1 2" key="1">
    <citation type="journal article" date="2011" name="J. Bacteriol.">
        <title>Draft genome sequence of Sporolactobacillus inulinus strain CASD, an efficient D-lactic acid-producing bacterium with high-concentration lactate tolerance capability.</title>
        <authorList>
            <person name="Yu B."/>
            <person name="Su F."/>
            <person name="Wang L."/>
            <person name="Xu K."/>
            <person name="Zhao B."/>
            <person name="Xu P."/>
        </authorList>
    </citation>
    <scope>NUCLEOTIDE SEQUENCE [LARGE SCALE GENOMIC DNA]</scope>
    <source>
        <strain evidence="1 2">CASD</strain>
    </source>
</reference>
<evidence type="ECO:0000313" key="2">
    <source>
        <dbReference type="Proteomes" id="UP000035553"/>
    </source>
</evidence>